<organism evidence="3 4">
    <name type="scientific">Uabimicrobium amorphum</name>
    <dbReference type="NCBI Taxonomy" id="2596890"/>
    <lineage>
        <taxon>Bacteria</taxon>
        <taxon>Pseudomonadati</taxon>
        <taxon>Planctomycetota</taxon>
        <taxon>Candidatus Uabimicrobiia</taxon>
        <taxon>Candidatus Uabimicrobiales</taxon>
        <taxon>Candidatus Uabimicrobiaceae</taxon>
        <taxon>Candidatus Uabimicrobium</taxon>
    </lineage>
</organism>
<evidence type="ECO:0000259" key="2">
    <source>
        <dbReference type="PROSITE" id="PS51733"/>
    </source>
</evidence>
<dbReference type="InterPro" id="IPR004143">
    <property type="entry name" value="BPL_LPL_catalytic"/>
</dbReference>
<dbReference type="RefSeq" id="WP_151971857.1">
    <property type="nucleotide sequence ID" value="NZ_AP019860.1"/>
</dbReference>
<sequence length="244" mass="28314">MNLFSQQAYFQNKFSELHFQFYDKVDSTNEKCKEMCRNDECKNWVVVANAQSRGRGRYGRTWESQAKNIYISFSIKNPFVNDIVTLNFYLGVMLYRAVIHSFPEIEKNLTLKWPNDLYFNDKKLAGILIENVDNELRWIVVGMGINVYASANEIPDIATSLAIEGVREESMRTKVISCLLEEVYTRTTVEDYRELFWKYSGKTQNGVYSYTKGNKIYRGVLQCLHDDGSVTICDVEGQKIHIVV</sequence>
<dbReference type="PANTHER" id="PTHR12835:SF5">
    <property type="entry name" value="BIOTIN--PROTEIN LIGASE"/>
    <property type="match status" value="1"/>
</dbReference>
<dbReference type="InterPro" id="IPR045864">
    <property type="entry name" value="aa-tRNA-synth_II/BPL/LPL"/>
</dbReference>
<protein>
    <submittedName>
        <fullName evidence="3">Biotin--[acetyl-CoA-carboxylase] ligase</fullName>
    </submittedName>
</protein>
<gene>
    <name evidence="3" type="ORF">UABAM_06279</name>
</gene>
<dbReference type="GO" id="GO:0005737">
    <property type="term" value="C:cytoplasm"/>
    <property type="evidence" value="ECO:0007669"/>
    <property type="project" value="TreeGrafter"/>
</dbReference>
<dbReference type="Gene3D" id="3.30.930.10">
    <property type="entry name" value="Bira Bifunctional Protein, Domain 2"/>
    <property type="match status" value="1"/>
</dbReference>
<dbReference type="InterPro" id="IPR004408">
    <property type="entry name" value="Biotin_CoA_COase_ligase"/>
</dbReference>
<dbReference type="CDD" id="cd16442">
    <property type="entry name" value="BPL"/>
    <property type="match status" value="1"/>
</dbReference>
<evidence type="ECO:0000256" key="1">
    <source>
        <dbReference type="ARBA" id="ARBA00022598"/>
    </source>
</evidence>
<dbReference type="NCBIfam" id="TIGR00121">
    <property type="entry name" value="birA_ligase"/>
    <property type="match status" value="1"/>
</dbReference>
<dbReference type="Proteomes" id="UP000326354">
    <property type="component" value="Chromosome"/>
</dbReference>
<dbReference type="SUPFAM" id="SSF55681">
    <property type="entry name" value="Class II aaRS and biotin synthetases"/>
    <property type="match status" value="1"/>
</dbReference>
<dbReference type="OrthoDB" id="9807064at2"/>
<feature type="domain" description="BPL/LPL catalytic" evidence="2">
    <location>
        <begin position="6"/>
        <end position="191"/>
    </location>
</feature>
<keyword evidence="1 3" id="KW-0436">Ligase</keyword>
<proteinExistence type="predicted"/>
<reference evidence="3 4" key="1">
    <citation type="submission" date="2019-08" db="EMBL/GenBank/DDBJ databases">
        <title>Complete genome sequence of Candidatus Uab amorphum.</title>
        <authorList>
            <person name="Shiratori T."/>
            <person name="Suzuki S."/>
            <person name="Kakizawa Y."/>
            <person name="Ishida K."/>
        </authorList>
    </citation>
    <scope>NUCLEOTIDE SEQUENCE [LARGE SCALE GENOMIC DNA]</scope>
    <source>
        <strain evidence="3 4">SRT547</strain>
    </source>
</reference>
<dbReference type="GO" id="GO:0004077">
    <property type="term" value="F:biotin--[biotin carboxyl-carrier protein] ligase activity"/>
    <property type="evidence" value="ECO:0007669"/>
    <property type="project" value="InterPro"/>
</dbReference>
<dbReference type="PROSITE" id="PS51733">
    <property type="entry name" value="BPL_LPL_CATALYTIC"/>
    <property type="match status" value="1"/>
</dbReference>
<keyword evidence="4" id="KW-1185">Reference proteome</keyword>
<dbReference type="EMBL" id="AP019860">
    <property type="protein sequence ID" value="BBM87864.1"/>
    <property type="molecule type" value="Genomic_DNA"/>
</dbReference>
<evidence type="ECO:0000313" key="4">
    <source>
        <dbReference type="Proteomes" id="UP000326354"/>
    </source>
</evidence>
<dbReference type="Pfam" id="PF03099">
    <property type="entry name" value="BPL_LplA_LipB"/>
    <property type="match status" value="1"/>
</dbReference>
<name>A0A5S9ITW6_UABAM</name>
<accession>A0A5S9ITW6</accession>
<evidence type="ECO:0000313" key="3">
    <source>
        <dbReference type="EMBL" id="BBM87864.1"/>
    </source>
</evidence>
<dbReference type="AlphaFoldDB" id="A0A5S9ITW6"/>
<dbReference type="KEGG" id="uam:UABAM_06279"/>
<dbReference type="PANTHER" id="PTHR12835">
    <property type="entry name" value="BIOTIN PROTEIN LIGASE"/>
    <property type="match status" value="1"/>
</dbReference>